<evidence type="ECO:0000313" key="1">
    <source>
        <dbReference type="EMBL" id="QOL50782.1"/>
    </source>
</evidence>
<proteinExistence type="predicted"/>
<accession>A0A7L9U943</accession>
<protein>
    <submittedName>
        <fullName evidence="1">Prepilin-type N-terminal cleavage/methylation domain-containing protein</fullName>
    </submittedName>
</protein>
<dbReference type="Pfam" id="PF07963">
    <property type="entry name" value="N_methyl"/>
    <property type="match status" value="1"/>
</dbReference>
<dbReference type="KEGG" id="mlir:LPB04_05715"/>
<reference evidence="1 2" key="1">
    <citation type="submission" date="2020-10" db="EMBL/GenBank/DDBJ databases">
        <title>Genome sequencing of Massilia sp. LPB0304.</title>
        <authorList>
            <person name="Kim J."/>
        </authorList>
    </citation>
    <scope>NUCLEOTIDE SEQUENCE [LARGE SCALE GENOMIC DNA]</scope>
    <source>
        <strain evidence="1 2">LPB0304</strain>
    </source>
</reference>
<dbReference type="EMBL" id="CP062941">
    <property type="protein sequence ID" value="QOL50782.1"/>
    <property type="molecule type" value="Genomic_DNA"/>
</dbReference>
<name>A0A7L9U943_9BURK</name>
<organism evidence="1 2">
    <name type="scientific">Massilia litorea</name>
    <dbReference type="NCBI Taxonomy" id="2769491"/>
    <lineage>
        <taxon>Bacteria</taxon>
        <taxon>Pseudomonadati</taxon>
        <taxon>Pseudomonadota</taxon>
        <taxon>Betaproteobacteria</taxon>
        <taxon>Burkholderiales</taxon>
        <taxon>Oxalobacteraceae</taxon>
        <taxon>Telluria group</taxon>
        <taxon>Massilia</taxon>
    </lineage>
</organism>
<evidence type="ECO:0000313" key="2">
    <source>
        <dbReference type="Proteomes" id="UP000593875"/>
    </source>
</evidence>
<dbReference type="Proteomes" id="UP000593875">
    <property type="component" value="Chromosome"/>
</dbReference>
<dbReference type="AlphaFoldDB" id="A0A7L9U943"/>
<dbReference type="RefSeq" id="WP_193687769.1">
    <property type="nucleotide sequence ID" value="NZ_CP062941.1"/>
</dbReference>
<dbReference type="InterPro" id="IPR012902">
    <property type="entry name" value="N_methyl_site"/>
</dbReference>
<sequence length="152" mass="15651">MKRPQRFREHGLSLVELLLGLAITALVLAPLVPMLATASSAARIGSNQLTVEREANFALERIAARIGASTAAAQLTGSSCGGAKSAAYDVIDGALIETSGKDKYVLAESVTCITLTALTSSSERPLIQVSLNLARDSASTATTAVVRLGVAP</sequence>
<gene>
    <name evidence="1" type="ORF">LPB04_05715</name>
</gene>
<keyword evidence="2" id="KW-1185">Reference proteome</keyword>